<dbReference type="OrthoDB" id="4485521at2"/>
<dbReference type="HOGENOM" id="CLU_1775964_0_0_11"/>
<keyword evidence="2" id="KW-1185">Reference proteome</keyword>
<gene>
    <name evidence="1" type="ORF">HMPREF0724_12172</name>
</gene>
<dbReference type="EMBL" id="ADNW02000010">
    <property type="protein sequence ID" value="EGD23964.1"/>
    <property type="molecule type" value="Genomic_DNA"/>
</dbReference>
<dbReference type="RefSeq" id="WP_005515278.1">
    <property type="nucleotide sequence ID" value="NZ_CM001149.1"/>
</dbReference>
<dbReference type="Proteomes" id="UP000004245">
    <property type="component" value="Unassembled WGS sequence"/>
</dbReference>
<name>E9T0L3_RHOHA</name>
<sequence length="146" mass="14147">MAGIPQVTKTGPKTFTPAEVVLGGQLVEARAAGRIGVAAAGSVKVLGVALTDAQSPDAPQGGTTTDAIGRPIANAMGIPTCVAVAYGPVEVQVGYAAAANFGDRLIAAAGGKVTPAAVDADARTIVGICTEPAGVAANKSGLVRLA</sequence>
<comment type="caution">
    <text evidence="1">The sequence shown here is derived from an EMBL/GenBank/DDBJ whole genome shotgun (WGS) entry which is preliminary data.</text>
</comment>
<dbReference type="AlphaFoldDB" id="E9T0L3"/>
<proteinExistence type="predicted"/>
<reference evidence="1" key="1">
    <citation type="submission" date="2011-01" db="EMBL/GenBank/DDBJ databases">
        <authorList>
            <person name="Muzny D."/>
            <person name="Qin X."/>
            <person name="Buhay C."/>
            <person name="Dugan-Rocha S."/>
            <person name="Ding Y."/>
            <person name="Chen G."/>
            <person name="Hawes A."/>
            <person name="Holder M."/>
            <person name="Jhangiani S."/>
            <person name="Johnson A."/>
            <person name="Khan Z."/>
            <person name="Li Z."/>
            <person name="Liu W."/>
            <person name="Liu X."/>
            <person name="Perez L."/>
            <person name="Shen H."/>
            <person name="Wang Q."/>
            <person name="Watt J."/>
            <person name="Xi L."/>
            <person name="Xin Y."/>
            <person name="Zhou J."/>
            <person name="Deng J."/>
            <person name="Jiang H."/>
            <person name="Liu Y."/>
            <person name="Qu J."/>
            <person name="Song X.-Z."/>
            <person name="Zhang L."/>
            <person name="Villasana D."/>
            <person name="Johnson A."/>
            <person name="Liu J."/>
            <person name="Liyanage D."/>
            <person name="Lorensuhewa L."/>
            <person name="Robinson T."/>
            <person name="Song A."/>
            <person name="Song B.-B."/>
            <person name="Dinh H."/>
            <person name="Thornton R."/>
            <person name="Coyle M."/>
            <person name="Francisco L."/>
            <person name="Jackson L."/>
            <person name="Javaid M."/>
            <person name="Korchina V."/>
            <person name="Kovar C."/>
            <person name="Mata R."/>
            <person name="Mathew T."/>
            <person name="Ngo R."/>
            <person name="Nguyen L."/>
            <person name="Nguyen N."/>
            <person name="Okwuonu G."/>
            <person name="Ongeri F."/>
            <person name="Pham C."/>
            <person name="Simmons D."/>
            <person name="Wilczek-Boney K."/>
            <person name="Hale W."/>
            <person name="Jakkamsetti A."/>
            <person name="Pham P."/>
            <person name="Ruth R."/>
            <person name="San Lucas F."/>
            <person name="Warren J."/>
            <person name="Zhang J."/>
            <person name="Zhao Z."/>
            <person name="Zhou C."/>
            <person name="Zhu D."/>
            <person name="Lee S."/>
            <person name="Bess C."/>
            <person name="Blankenburg K."/>
            <person name="Forbes L."/>
            <person name="Fu Q."/>
            <person name="Gubbala S."/>
            <person name="Hirani K."/>
            <person name="Jayaseelan J.C."/>
            <person name="Lara F."/>
            <person name="Munidasa M."/>
            <person name="Palculict T."/>
            <person name="Patil S."/>
            <person name="Pu L.-L."/>
            <person name="Saada N."/>
            <person name="Tang L."/>
            <person name="Weissenberger G."/>
            <person name="Zhu Y."/>
            <person name="Hemphill L."/>
            <person name="Shang Y."/>
            <person name="Youmans B."/>
            <person name="Ayvaz T."/>
            <person name="Ross M."/>
            <person name="Santibanez J."/>
            <person name="Aqrawi P."/>
            <person name="Gross S."/>
            <person name="Joshi V."/>
            <person name="Fowler G."/>
            <person name="Nazareth L."/>
            <person name="Reid J."/>
            <person name="Worley K."/>
            <person name="Petrosino J."/>
            <person name="Highlander S."/>
            <person name="Gibbs R."/>
        </authorList>
    </citation>
    <scope>NUCLEOTIDE SEQUENCE [LARGE SCALE GENOMIC DNA]</scope>
    <source>
        <strain evidence="1">ATCC 33707</strain>
    </source>
</reference>
<evidence type="ECO:0000313" key="1">
    <source>
        <dbReference type="EMBL" id="EGD23964.1"/>
    </source>
</evidence>
<evidence type="ECO:0000313" key="2">
    <source>
        <dbReference type="Proteomes" id="UP000004245"/>
    </source>
</evidence>
<accession>E9T0L3</accession>
<organism evidence="1 2">
    <name type="scientific">Prescottella equi ATCC 33707</name>
    <dbReference type="NCBI Taxonomy" id="525370"/>
    <lineage>
        <taxon>Bacteria</taxon>
        <taxon>Bacillati</taxon>
        <taxon>Actinomycetota</taxon>
        <taxon>Actinomycetes</taxon>
        <taxon>Mycobacteriales</taxon>
        <taxon>Nocardiaceae</taxon>
        <taxon>Prescottella</taxon>
    </lineage>
</organism>
<protein>
    <submittedName>
        <fullName evidence="1">Uncharacterized protein</fullName>
    </submittedName>
</protein>